<sequence>MARLESDGTLAAFPGNSWNEWAPGKDGREAFVYLNSVHIFEDDTIWCVDQGSVSAGVFPAEYAVPQTGAQKLVQLDSKSGAILRIIRFDDTILPPGAQMNDLRFHGNKMYISDSGLGGIIIHDLQSGKTVRRLSGKKALLASAAKVPAILAHIKGGNVFHPPNSDMIEITSEGKWLYWAAPTGPLYRLETRLLNDADVSEEQLQQAIERVYDNNFAGGCCMDSLGNVYFSETITHNITLLSPSGKTAVIASGPELVRPDGSFISHDRKLYIPVKQPAPHAGSDAPFIVYSITLPEEFSGIKLGGLVRG</sequence>
<evidence type="ECO:0000256" key="1">
    <source>
        <dbReference type="ARBA" id="ARBA00004613"/>
    </source>
</evidence>
<dbReference type="Proteomes" id="UP001164712">
    <property type="component" value="Chromosome"/>
</dbReference>
<dbReference type="Gene3D" id="2.120.10.30">
    <property type="entry name" value="TolB, C-terminal domain"/>
    <property type="match status" value="1"/>
</dbReference>
<dbReference type="InterPro" id="IPR017996">
    <property type="entry name" value="MRJP/yellow-related"/>
</dbReference>
<dbReference type="Pfam" id="PF03022">
    <property type="entry name" value="MRJP"/>
    <property type="match status" value="1"/>
</dbReference>
<reference evidence="3" key="1">
    <citation type="submission" date="2022-12" db="EMBL/GenBank/DDBJ databases">
        <title>Complete genome sequence of an Australian strain of Rouxiella badensis DAR84756 and resolution of the R. badensis DSM100043 and R. chamberiensis DSM28324 genomes.</title>
        <authorList>
            <person name="Paul S."/>
            <person name="Anderson P.J."/>
            <person name="Maynard G."/>
            <person name="Dyall-Smith M."/>
            <person name="Kudinha T."/>
        </authorList>
    </citation>
    <scope>NUCLEOTIDE SEQUENCE</scope>
    <source>
        <strain evidence="3">DSM 28324</strain>
    </source>
</reference>
<keyword evidence="2" id="KW-0964">Secreted</keyword>
<evidence type="ECO:0000256" key="2">
    <source>
        <dbReference type="ARBA" id="ARBA00022525"/>
    </source>
</evidence>
<evidence type="ECO:0000313" key="4">
    <source>
        <dbReference type="Proteomes" id="UP001164712"/>
    </source>
</evidence>
<accession>A0ABY7HT96</accession>
<dbReference type="PANTHER" id="PTHR10009">
    <property type="entry name" value="PROTEIN YELLOW-RELATED"/>
    <property type="match status" value="1"/>
</dbReference>
<organism evidence="3 4">
    <name type="scientific">Rouxiella chamberiensis</name>
    <dbReference type="NCBI Taxonomy" id="1513468"/>
    <lineage>
        <taxon>Bacteria</taxon>
        <taxon>Pseudomonadati</taxon>
        <taxon>Pseudomonadota</taxon>
        <taxon>Gammaproteobacteria</taxon>
        <taxon>Enterobacterales</taxon>
        <taxon>Yersiniaceae</taxon>
        <taxon>Rouxiella</taxon>
    </lineage>
</organism>
<dbReference type="EMBL" id="CP114058">
    <property type="protein sequence ID" value="WAT02051.1"/>
    <property type="molecule type" value="Genomic_DNA"/>
</dbReference>
<name>A0ABY7HT96_9GAMM</name>
<dbReference type="InterPro" id="IPR011042">
    <property type="entry name" value="6-blade_b-propeller_TolB-like"/>
</dbReference>
<dbReference type="RefSeq" id="WP_269128167.1">
    <property type="nucleotide sequence ID" value="NZ_CP114058.1"/>
</dbReference>
<evidence type="ECO:0000313" key="3">
    <source>
        <dbReference type="EMBL" id="WAT02051.1"/>
    </source>
</evidence>
<comment type="subcellular location">
    <subcellularLocation>
        <location evidence="1">Secreted</location>
    </subcellularLocation>
</comment>
<proteinExistence type="predicted"/>
<protein>
    <submittedName>
        <fullName evidence="3">L-dopachrome tautomerase-related protein</fullName>
    </submittedName>
</protein>
<keyword evidence="4" id="KW-1185">Reference proteome</keyword>
<dbReference type="SUPFAM" id="SSF101898">
    <property type="entry name" value="NHL repeat"/>
    <property type="match status" value="1"/>
</dbReference>
<gene>
    <name evidence="3" type="ORF">O1V66_05040</name>
</gene>
<dbReference type="PANTHER" id="PTHR10009:SF18">
    <property type="entry name" value="PROTEIN YELLOW-LIKE PROTEIN"/>
    <property type="match status" value="1"/>
</dbReference>